<sequence length="53" mass="6009">MQYEEHDSNEVRRLPVTYLTAAVEFPLSPISCSVLVGNDDDKPVLNDGFFHNQ</sequence>
<proteinExistence type="predicted"/>
<reference evidence="1 2" key="2">
    <citation type="submission" date="2018-11" db="EMBL/GenBank/DDBJ databases">
        <authorList>
            <consortium name="Pathogen Informatics"/>
        </authorList>
    </citation>
    <scope>NUCLEOTIDE SEQUENCE [LARGE SCALE GENOMIC DNA]</scope>
</reference>
<dbReference type="WBParaSite" id="ASIM_0002050301-mRNA-1">
    <property type="protein sequence ID" value="ASIM_0002050301-mRNA-1"/>
    <property type="gene ID" value="ASIM_0002050301"/>
</dbReference>
<evidence type="ECO:0000313" key="1">
    <source>
        <dbReference type="EMBL" id="VDK72829.1"/>
    </source>
</evidence>
<evidence type="ECO:0000313" key="2">
    <source>
        <dbReference type="Proteomes" id="UP000267096"/>
    </source>
</evidence>
<protein>
    <submittedName>
        <fullName evidence="3">Flavin reductase</fullName>
    </submittedName>
</protein>
<gene>
    <name evidence="1" type="ORF">ASIM_LOCUS19886</name>
</gene>
<name>A0A0M3KHN8_ANISI</name>
<accession>A0A0M3KHN8</accession>
<dbReference type="Proteomes" id="UP000267096">
    <property type="component" value="Unassembled WGS sequence"/>
</dbReference>
<organism evidence="3">
    <name type="scientific">Anisakis simplex</name>
    <name type="common">Herring worm</name>
    <dbReference type="NCBI Taxonomy" id="6269"/>
    <lineage>
        <taxon>Eukaryota</taxon>
        <taxon>Metazoa</taxon>
        <taxon>Ecdysozoa</taxon>
        <taxon>Nematoda</taxon>
        <taxon>Chromadorea</taxon>
        <taxon>Rhabditida</taxon>
        <taxon>Spirurina</taxon>
        <taxon>Ascaridomorpha</taxon>
        <taxon>Ascaridoidea</taxon>
        <taxon>Anisakidae</taxon>
        <taxon>Anisakis</taxon>
        <taxon>Anisakis simplex complex</taxon>
    </lineage>
</organism>
<dbReference type="EMBL" id="UYRR01038186">
    <property type="protein sequence ID" value="VDK72829.1"/>
    <property type="molecule type" value="Genomic_DNA"/>
</dbReference>
<reference evidence="3" key="1">
    <citation type="submission" date="2017-02" db="UniProtKB">
        <authorList>
            <consortium name="WormBaseParasite"/>
        </authorList>
    </citation>
    <scope>IDENTIFICATION</scope>
</reference>
<evidence type="ECO:0000313" key="3">
    <source>
        <dbReference type="WBParaSite" id="ASIM_0002050301-mRNA-1"/>
    </source>
</evidence>
<keyword evidence="2" id="KW-1185">Reference proteome</keyword>
<dbReference type="AlphaFoldDB" id="A0A0M3KHN8"/>